<feature type="transmembrane region" description="Helical" evidence="4">
    <location>
        <begin position="112"/>
        <end position="132"/>
    </location>
</feature>
<feature type="transmembrane region" description="Helical" evidence="4">
    <location>
        <begin position="144"/>
        <end position="165"/>
    </location>
</feature>
<dbReference type="InterPro" id="IPR000792">
    <property type="entry name" value="Tscrpt_reg_LuxR_C"/>
</dbReference>
<proteinExistence type="predicted"/>
<sequence>MPKQRSSRARAYLPVVGTGVGIGIYRCAHEWPVWLSGMFDGATLPPPFSAGDFYLVIDAGKIVGVLLYLALCYLFDRSRTSAALRVLPSAVMVLGGVCPLLGLLGAPVGEGYAVGGLVLVGLGAGMLFCQWIEVCGMLAPVRIVQVLAISYIARLVIFAGVTSLGPVAGTLMAMVLAGTSFLQVAACTPVQARGGGWPRAVPAGADVAGFKGLFLWVPVFAFAYGLGVGSTSMAHATFETGLGTALPMLLILAASLGLGDRFDSKVLYAIALPLMTAGLVGIEFLNAAPSVSQVLLSAAFDSFRLLAFWEVCSFAYRRRTSAMLLGSCVRVLSLVVDDAAVCLMRLNPSFWDNGVATLLVIMVAIFLGTLVYLPRIANPGGVHRAPFEGEPDDRARFEGLVASAGLSQRETTVFQLLLAGKTAGEVSEELFISKGAVRSHMSRIYDKFGVHSRQDFDALFADPAGASSAEEGRARGA</sequence>
<feature type="transmembrane region" description="Helical" evidence="4">
    <location>
        <begin position="53"/>
        <end position="74"/>
    </location>
</feature>
<dbReference type="InterPro" id="IPR036388">
    <property type="entry name" value="WH-like_DNA-bd_sf"/>
</dbReference>
<keyword evidence="3" id="KW-0804">Transcription</keyword>
<feature type="transmembrane region" description="Helical" evidence="4">
    <location>
        <begin position="213"/>
        <end position="234"/>
    </location>
</feature>
<evidence type="ECO:0000256" key="3">
    <source>
        <dbReference type="ARBA" id="ARBA00023163"/>
    </source>
</evidence>
<dbReference type="PROSITE" id="PS50043">
    <property type="entry name" value="HTH_LUXR_2"/>
    <property type="match status" value="1"/>
</dbReference>
<dbReference type="Pfam" id="PF00196">
    <property type="entry name" value="GerE"/>
    <property type="match status" value="1"/>
</dbReference>
<dbReference type="RefSeq" id="WP_186937805.1">
    <property type="nucleotide sequence ID" value="NZ_JACOOA010000001.1"/>
</dbReference>
<protein>
    <submittedName>
        <fullName evidence="6">Helix-turn-helix transcriptional regulator</fullName>
    </submittedName>
</protein>
<dbReference type="Gene3D" id="1.10.10.10">
    <property type="entry name" value="Winged helix-like DNA-binding domain superfamily/Winged helix DNA-binding domain"/>
    <property type="match status" value="1"/>
</dbReference>
<dbReference type="PRINTS" id="PR00038">
    <property type="entry name" value="HTHLUXR"/>
</dbReference>
<feature type="domain" description="HTH luxR-type" evidence="5">
    <location>
        <begin position="399"/>
        <end position="464"/>
    </location>
</feature>
<keyword evidence="7" id="KW-1185">Reference proteome</keyword>
<dbReference type="EMBL" id="JACOOA010000001">
    <property type="protein sequence ID" value="MBC5583017.1"/>
    <property type="molecule type" value="Genomic_DNA"/>
</dbReference>
<dbReference type="InterPro" id="IPR016032">
    <property type="entry name" value="Sig_transdc_resp-reg_C-effctor"/>
</dbReference>
<accession>A0ABR7BN42</accession>
<dbReference type="SUPFAM" id="SSF46894">
    <property type="entry name" value="C-terminal effector domain of the bipartite response regulators"/>
    <property type="match status" value="1"/>
</dbReference>
<keyword evidence="2" id="KW-0238">DNA-binding</keyword>
<evidence type="ECO:0000313" key="6">
    <source>
        <dbReference type="EMBL" id="MBC5583017.1"/>
    </source>
</evidence>
<feature type="transmembrane region" description="Helical" evidence="4">
    <location>
        <begin position="12"/>
        <end position="33"/>
    </location>
</feature>
<feature type="transmembrane region" description="Helical" evidence="4">
    <location>
        <begin position="240"/>
        <end position="259"/>
    </location>
</feature>
<dbReference type="PANTHER" id="PTHR44688:SF16">
    <property type="entry name" value="DNA-BINDING TRANSCRIPTIONAL ACTIVATOR DEVR_DOSR"/>
    <property type="match status" value="1"/>
</dbReference>
<dbReference type="SMART" id="SM00421">
    <property type="entry name" value="HTH_LUXR"/>
    <property type="match status" value="1"/>
</dbReference>
<dbReference type="PANTHER" id="PTHR44688">
    <property type="entry name" value="DNA-BINDING TRANSCRIPTIONAL ACTIVATOR DEVR_DOSR"/>
    <property type="match status" value="1"/>
</dbReference>
<gene>
    <name evidence="6" type="ORF">H8S61_02210</name>
</gene>
<keyword evidence="4" id="KW-1133">Transmembrane helix</keyword>
<keyword evidence="4" id="KW-0812">Transmembrane</keyword>
<feature type="transmembrane region" description="Helical" evidence="4">
    <location>
        <begin position="86"/>
        <end position="106"/>
    </location>
</feature>
<keyword evidence="4" id="KW-0472">Membrane</keyword>
<organism evidence="6 7">
    <name type="scientific">Eggerthella hominis</name>
    <dbReference type="NCBI Taxonomy" id="2763043"/>
    <lineage>
        <taxon>Bacteria</taxon>
        <taxon>Bacillati</taxon>
        <taxon>Actinomycetota</taxon>
        <taxon>Coriobacteriia</taxon>
        <taxon>Eggerthellales</taxon>
        <taxon>Eggerthellaceae</taxon>
        <taxon>Eggerthella</taxon>
    </lineage>
</organism>
<comment type="caution">
    <text evidence="6">The sequence shown here is derived from an EMBL/GenBank/DDBJ whole genome shotgun (WGS) entry which is preliminary data.</text>
</comment>
<feature type="transmembrane region" description="Helical" evidence="4">
    <location>
        <begin position="171"/>
        <end position="192"/>
    </location>
</feature>
<dbReference type="CDD" id="cd06170">
    <property type="entry name" value="LuxR_C_like"/>
    <property type="match status" value="1"/>
</dbReference>
<feature type="transmembrane region" description="Helical" evidence="4">
    <location>
        <begin position="354"/>
        <end position="373"/>
    </location>
</feature>
<feature type="transmembrane region" description="Helical" evidence="4">
    <location>
        <begin position="266"/>
        <end position="288"/>
    </location>
</feature>
<evidence type="ECO:0000313" key="7">
    <source>
        <dbReference type="Proteomes" id="UP000622448"/>
    </source>
</evidence>
<evidence type="ECO:0000256" key="1">
    <source>
        <dbReference type="ARBA" id="ARBA00023015"/>
    </source>
</evidence>
<evidence type="ECO:0000256" key="2">
    <source>
        <dbReference type="ARBA" id="ARBA00023125"/>
    </source>
</evidence>
<evidence type="ECO:0000259" key="5">
    <source>
        <dbReference type="PROSITE" id="PS50043"/>
    </source>
</evidence>
<reference evidence="6 7" key="1">
    <citation type="submission" date="2020-08" db="EMBL/GenBank/DDBJ databases">
        <title>Genome public.</title>
        <authorList>
            <person name="Liu C."/>
            <person name="Sun Q."/>
        </authorList>
    </citation>
    <scope>NUCLEOTIDE SEQUENCE [LARGE SCALE GENOMIC DNA]</scope>
    <source>
        <strain evidence="6 7">NSJ-70</strain>
    </source>
</reference>
<dbReference type="Proteomes" id="UP000622448">
    <property type="component" value="Unassembled WGS sequence"/>
</dbReference>
<name>A0ABR7BN42_9ACTN</name>
<keyword evidence="1" id="KW-0805">Transcription regulation</keyword>
<evidence type="ECO:0000256" key="4">
    <source>
        <dbReference type="SAM" id="Phobius"/>
    </source>
</evidence>